<comment type="caution">
    <text evidence="1">The sequence shown here is derived from an EMBL/GenBank/DDBJ whole genome shotgun (WGS) entry which is preliminary data.</text>
</comment>
<dbReference type="EMBL" id="CM051400">
    <property type="protein sequence ID" value="KAJ4714500.1"/>
    <property type="molecule type" value="Genomic_DNA"/>
</dbReference>
<organism evidence="1 2">
    <name type="scientific">Melia azedarach</name>
    <name type="common">Chinaberry tree</name>
    <dbReference type="NCBI Taxonomy" id="155640"/>
    <lineage>
        <taxon>Eukaryota</taxon>
        <taxon>Viridiplantae</taxon>
        <taxon>Streptophyta</taxon>
        <taxon>Embryophyta</taxon>
        <taxon>Tracheophyta</taxon>
        <taxon>Spermatophyta</taxon>
        <taxon>Magnoliopsida</taxon>
        <taxon>eudicotyledons</taxon>
        <taxon>Gunneridae</taxon>
        <taxon>Pentapetalae</taxon>
        <taxon>rosids</taxon>
        <taxon>malvids</taxon>
        <taxon>Sapindales</taxon>
        <taxon>Meliaceae</taxon>
        <taxon>Melia</taxon>
    </lineage>
</organism>
<evidence type="ECO:0000313" key="2">
    <source>
        <dbReference type="Proteomes" id="UP001164539"/>
    </source>
</evidence>
<evidence type="ECO:0000313" key="1">
    <source>
        <dbReference type="EMBL" id="KAJ4714500.1"/>
    </source>
</evidence>
<dbReference type="Proteomes" id="UP001164539">
    <property type="component" value="Chromosome 7"/>
</dbReference>
<keyword evidence="2" id="KW-1185">Reference proteome</keyword>
<protein>
    <submittedName>
        <fullName evidence="1">Uncharacterized protein</fullName>
    </submittedName>
</protein>
<accession>A0ACC1XTC2</accession>
<sequence>MFHFSAHIKDHISVTHASLVLNTKRSWQQRILTTVIQKIKLQLLQQNHHLNGKVDMTIETVESVEKVAGEIADKLPDDTKLNEVAESIEKKARETVEAANVVEEIVRKGKKLMLQATVLSQKLQLQLLQLQQSHHHVNSCRHKWAPYM</sequence>
<reference evidence="1 2" key="1">
    <citation type="journal article" date="2023" name="Science">
        <title>Complex scaffold remodeling in plant triterpene biosynthesis.</title>
        <authorList>
            <person name="De La Pena R."/>
            <person name="Hodgson H."/>
            <person name="Liu J.C."/>
            <person name="Stephenson M.J."/>
            <person name="Martin A.C."/>
            <person name="Owen C."/>
            <person name="Harkess A."/>
            <person name="Leebens-Mack J."/>
            <person name="Jimenez L.E."/>
            <person name="Osbourn A."/>
            <person name="Sattely E.S."/>
        </authorList>
    </citation>
    <scope>NUCLEOTIDE SEQUENCE [LARGE SCALE GENOMIC DNA]</scope>
    <source>
        <strain evidence="2">cv. JPN11</strain>
        <tissue evidence="1">Leaf</tissue>
    </source>
</reference>
<proteinExistence type="predicted"/>
<gene>
    <name evidence="1" type="ORF">OWV82_012977</name>
</gene>
<name>A0ACC1XTC2_MELAZ</name>